<dbReference type="PANTHER" id="PTHR10088:SF4">
    <property type="entry name" value="GLUCOKINASE REGULATORY PROTEIN"/>
    <property type="match status" value="1"/>
</dbReference>
<reference evidence="6" key="1">
    <citation type="journal article" date="2019" name="Int. J. Syst. Evol. Microbiol.">
        <title>The Global Catalogue of Microorganisms (GCM) 10K type strain sequencing project: providing services to taxonomists for standard genome sequencing and annotation.</title>
        <authorList>
            <consortium name="The Broad Institute Genomics Platform"/>
            <consortium name="The Broad Institute Genome Sequencing Center for Infectious Disease"/>
            <person name="Wu L."/>
            <person name="Ma J."/>
        </authorList>
    </citation>
    <scope>NUCLEOTIDE SEQUENCE [LARGE SCALE GENOMIC DNA]</scope>
    <source>
        <strain evidence="6">TISTR 2241</strain>
    </source>
</reference>
<feature type="active site" evidence="3">
    <location>
        <position position="113"/>
    </location>
</feature>
<feature type="domain" description="SIS" evidence="4">
    <location>
        <begin position="54"/>
        <end position="217"/>
    </location>
</feature>
<dbReference type="InterPro" id="IPR040190">
    <property type="entry name" value="MURQ/GCKR"/>
</dbReference>
<dbReference type="SUPFAM" id="SSF53697">
    <property type="entry name" value="SIS domain"/>
    <property type="match status" value="1"/>
</dbReference>
<sequence>MLEKLTTEERNMNTMNLDKMSALEILKVMNNEDKKVARQVELEMVSIEKAVQLVVESFKNKGRLIYFGAGTSGRLGILDAVECVPTFSTPPEQVQGLIAGGLTAFTQAVEGAEDSEELGMEDLKNIHISDNDIIIGIAASGRTPYVIGGLKYAQKVGAKTVSISCNKGASISNYATVAIEVETGAEILTGSTRLKAGTAQKLVLNMISTCSMILVGKVYKNLMVDVQATNLKLVERSKKIIMDATNVNLATAETYLKASNQNVKAAIVMILLNCTYEIAMEKLKNEGGFIRKTL</sequence>
<comment type="subunit">
    <text evidence="3">Homodimer.</text>
</comment>
<accession>A0ABW5PML1</accession>
<evidence type="ECO:0000256" key="3">
    <source>
        <dbReference type="HAMAP-Rule" id="MF_00068"/>
    </source>
</evidence>
<name>A0ABW5PML1_9BACI</name>
<comment type="similarity">
    <text evidence="3">Belongs to the GCKR-like family. MurNAc-6-P etherase subfamily.</text>
</comment>
<organism evidence="5 6">
    <name type="scientific">Terrilactibacillus laevilacticus</name>
    <dbReference type="NCBI Taxonomy" id="1380157"/>
    <lineage>
        <taxon>Bacteria</taxon>
        <taxon>Bacillati</taxon>
        <taxon>Bacillota</taxon>
        <taxon>Bacilli</taxon>
        <taxon>Bacillales</taxon>
        <taxon>Bacillaceae</taxon>
        <taxon>Terrilactibacillus</taxon>
    </lineage>
</organism>
<evidence type="ECO:0000313" key="5">
    <source>
        <dbReference type="EMBL" id="MFD2615988.1"/>
    </source>
</evidence>
<comment type="catalytic activity">
    <reaction evidence="3">
        <text>N-acetyl-D-muramate 6-phosphate + H2O = N-acetyl-D-glucosamine 6-phosphate + (R)-lactate</text>
        <dbReference type="Rhea" id="RHEA:26410"/>
        <dbReference type="ChEBI" id="CHEBI:15377"/>
        <dbReference type="ChEBI" id="CHEBI:16004"/>
        <dbReference type="ChEBI" id="CHEBI:57513"/>
        <dbReference type="ChEBI" id="CHEBI:58722"/>
        <dbReference type="EC" id="4.2.1.126"/>
    </reaction>
</comment>
<dbReference type="GO" id="GO:0016829">
    <property type="term" value="F:lyase activity"/>
    <property type="evidence" value="ECO:0007669"/>
    <property type="project" value="UniProtKB-KW"/>
</dbReference>
<dbReference type="CDD" id="cd05007">
    <property type="entry name" value="SIS_Etherase"/>
    <property type="match status" value="1"/>
</dbReference>
<dbReference type="NCBIfam" id="NF003915">
    <property type="entry name" value="PRK05441.1"/>
    <property type="match status" value="1"/>
</dbReference>
<dbReference type="InterPro" id="IPR005488">
    <property type="entry name" value="Etherase_MurQ"/>
</dbReference>
<dbReference type="Gene3D" id="1.10.8.1080">
    <property type="match status" value="1"/>
</dbReference>
<dbReference type="RefSeq" id="WP_141190663.1">
    <property type="nucleotide sequence ID" value="NZ_JBHUMR010000006.1"/>
</dbReference>
<dbReference type="EC" id="4.2.1.126" evidence="3"/>
<evidence type="ECO:0000256" key="1">
    <source>
        <dbReference type="ARBA" id="ARBA00023239"/>
    </source>
</evidence>
<comment type="miscellaneous">
    <text evidence="3">A lyase-type mechanism (elimination/hydration) is suggested for the cleavage of the lactyl ether bond of MurNAc 6-phosphate, with the formation of an alpha,beta-unsaturated aldehyde intermediate with (E)-stereochemistry, followed by the syn addition of water to give product.</text>
</comment>
<keyword evidence="6" id="KW-1185">Reference proteome</keyword>
<dbReference type="EMBL" id="JBHUMR010000006">
    <property type="protein sequence ID" value="MFD2615988.1"/>
    <property type="molecule type" value="Genomic_DNA"/>
</dbReference>
<evidence type="ECO:0000313" key="6">
    <source>
        <dbReference type="Proteomes" id="UP001597458"/>
    </source>
</evidence>
<keyword evidence="2 3" id="KW-0119">Carbohydrate metabolism</keyword>
<evidence type="ECO:0000259" key="4">
    <source>
        <dbReference type="PROSITE" id="PS51464"/>
    </source>
</evidence>
<evidence type="ECO:0000256" key="2">
    <source>
        <dbReference type="ARBA" id="ARBA00023277"/>
    </source>
</evidence>
<dbReference type="Pfam" id="PF22645">
    <property type="entry name" value="GKRP_SIS_N"/>
    <property type="match status" value="1"/>
</dbReference>
<dbReference type="Proteomes" id="UP001597458">
    <property type="component" value="Unassembled WGS sequence"/>
</dbReference>
<dbReference type="PROSITE" id="PS01272">
    <property type="entry name" value="GCKR"/>
    <property type="match status" value="1"/>
</dbReference>
<dbReference type="PROSITE" id="PS51464">
    <property type="entry name" value="SIS"/>
    <property type="match status" value="1"/>
</dbReference>
<dbReference type="NCBIfam" id="NF009222">
    <property type="entry name" value="PRK12570.1"/>
    <property type="match status" value="1"/>
</dbReference>
<dbReference type="Gene3D" id="3.40.50.10490">
    <property type="entry name" value="Glucose-6-phosphate isomerase like protein, domain 1"/>
    <property type="match status" value="1"/>
</dbReference>
<dbReference type="InterPro" id="IPR046348">
    <property type="entry name" value="SIS_dom_sf"/>
</dbReference>
<dbReference type="PANTHER" id="PTHR10088">
    <property type="entry name" value="GLUCOKINASE REGULATORY PROTEIN"/>
    <property type="match status" value="1"/>
</dbReference>
<proteinExistence type="inferred from homology"/>
<protein>
    <recommendedName>
        <fullName evidence="3">N-acetylmuramic acid 6-phosphate etherase</fullName>
        <shortName evidence="3">MurNAc-6-P etherase</shortName>
        <ecNumber evidence="3">4.2.1.126</ecNumber>
    </recommendedName>
    <alternativeName>
        <fullName evidence="3">N-acetylmuramic acid 6-phosphate hydrolase</fullName>
    </alternativeName>
    <alternativeName>
        <fullName evidence="3">N-acetylmuramic acid 6-phosphate lyase</fullName>
    </alternativeName>
</protein>
<comment type="caution">
    <text evidence="5">The sequence shown here is derived from an EMBL/GenBank/DDBJ whole genome shotgun (WGS) entry which is preliminary data.</text>
</comment>
<dbReference type="NCBIfam" id="TIGR00274">
    <property type="entry name" value="N-acetylmuramic acid 6-phosphate etherase"/>
    <property type="match status" value="1"/>
</dbReference>
<feature type="active site" description="Proton donor" evidence="3">
    <location>
        <position position="82"/>
    </location>
</feature>
<dbReference type="InterPro" id="IPR001347">
    <property type="entry name" value="SIS_dom"/>
</dbReference>
<comment type="function">
    <text evidence="3">Specifically catalyzes the cleavage of the D-lactyl ether substituent of MurNAc 6-phosphate, producing GlcNAc 6-phosphate and D-lactate.</text>
</comment>
<comment type="pathway">
    <text evidence="3">Amino-sugar metabolism; N-acetylmuramate degradation.</text>
</comment>
<dbReference type="InterPro" id="IPR005486">
    <property type="entry name" value="Glucokinase_regulatory_CS"/>
</dbReference>
<dbReference type="HAMAP" id="MF_00068">
    <property type="entry name" value="MurQ"/>
    <property type="match status" value="1"/>
</dbReference>
<keyword evidence="1 3" id="KW-0456">Lyase</keyword>
<gene>
    <name evidence="3 5" type="primary">murQ</name>
    <name evidence="5" type="ORF">ACFSTF_01445</name>
</gene>